<accession>A0AAV9N8J6</accession>
<feature type="compositionally biased region" description="Basic and acidic residues" evidence="1">
    <location>
        <begin position="191"/>
        <end position="202"/>
    </location>
</feature>
<sequence length="224" mass="24693">MLVKTSTIAMFMAVASVSAKAKPHAQSVQPDFGFCVPTMKFEGGLGGRQADEFAFRPIDPVVAQEQNSAMDPNIIAAQICEALAGACEANEAAQALCLDAKAQIKALGTRDQTTADNWNDIIASGHTPAVTPELKKRDPTSRPERRQIEFRPCDAERWIDDCTGWPRKREESVSEAAPVKRSEAMQYSTPVKRDTSSSEHLNKRQIPFRPCDAEQWIDDCTGWP</sequence>
<dbReference type="AlphaFoldDB" id="A0AAV9N8J6"/>
<evidence type="ECO:0000256" key="1">
    <source>
        <dbReference type="SAM" id="MobiDB-lite"/>
    </source>
</evidence>
<dbReference type="GeneID" id="89972506"/>
<feature type="region of interest" description="Disordered" evidence="1">
    <location>
        <begin position="167"/>
        <end position="208"/>
    </location>
</feature>
<comment type="caution">
    <text evidence="3">The sequence shown here is derived from an EMBL/GenBank/DDBJ whole genome shotgun (WGS) entry which is preliminary data.</text>
</comment>
<proteinExistence type="predicted"/>
<feature type="signal peptide" evidence="2">
    <location>
        <begin position="1"/>
        <end position="21"/>
    </location>
</feature>
<dbReference type="Proteomes" id="UP001358417">
    <property type="component" value="Unassembled WGS sequence"/>
</dbReference>
<evidence type="ECO:0000256" key="2">
    <source>
        <dbReference type="SAM" id="SignalP"/>
    </source>
</evidence>
<keyword evidence="2" id="KW-0732">Signal</keyword>
<dbReference type="EMBL" id="JAVRRD010000019">
    <property type="protein sequence ID" value="KAK5049399.1"/>
    <property type="molecule type" value="Genomic_DNA"/>
</dbReference>
<gene>
    <name evidence="3" type="ORF">LTR84_004328</name>
</gene>
<name>A0AAV9N8J6_9EURO</name>
<organism evidence="3 4">
    <name type="scientific">Exophiala bonariae</name>
    <dbReference type="NCBI Taxonomy" id="1690606"/>
    <lineage>
        <taxon>Eukaryota</taxon>
        <taxon>Fungi</taxon>
        <taxon>Dikarya</taxon>
        <taxon>Ascomycota</taxon>
        <taxon>Pezizomycotina</taxon>
        <taxon>Eurotiomycetes</taxon>
        <taxon>Chaetothyriomycetidae</taxon>
        <taxon>Chaetothyriales</taxon>
        <taxon>Herpotrichiellaceae</taxon>
        <taxon>Exophiala</taxon>
    </lineage>
</organism>
<reference evidence="3 4" key="1">
    <citation type="submission" date="2023-08" db="EMBL/GenBank/DDBJ databases">
        <title>Black Yeasts Isolated from many extreme environments.</title>
        <authorList>
            <person name="Coleine C."/>
            <person name="Stajich J.E."/>
            <person name="Selbmann L."/>
        </authorList>
    </citation>
    <scope>NUCLEOTIDE SEQUENCE [LARGE SCALE GENOMIC DNA]</scope>
    <source>
        <strain evidence="3 4">CCFEE 5792</strain>
    </source>
</reference>
<evidence type="ECO:0000313" key="3">
    <source>
        <dbReference type="EMBL" id="KAK5049399.1"/>
    </source>
</evidence>
<keyword evidence="4" id="KW-1185">Reference proteome</keyword>
<feature type="chain" id="PRO_5043631262" evidence="2">
    <location>
        <begin position="22"/>
        <end position="224"/>
    </location>
</feature>
<feature type="compositionally biased region" description="Basic and acidic residues" evidence="1">
    <location>
        <begin position="167"/>
        <end position="183"/>
    </location>
</feature>
<protein>
    <submittedName>
        <fullName evidence="3">Uncharacterized protein</fullName>
    </submittedName>
</protein>
<feature type="compositionally biased region" description="Basic and acidic residues" evidence="1">
    <location>
        <begin position="133"/>
        <end position="146"/>
    </location>
</feature>
<evidence type="ECO:0000313" key="4">
    <source>
        <dbReference type="Proteomes" id="UP001358417"/>
    </source>
</evidence>
<dbReference type="RefSeq" id="XP_064704444.1">
    <property type="nucleotide sequence ID" value="XM_064847905.1"/>
</dbReference>
<feature type="region of interest" description="Disordered" evidence="1">
    <location>
        <begin position="123"/>
        <end position="146"/>
    </location>
</feature>